<evidence type="ECO:0000313" key="1">
    <source>
        <dbReference type="EMBL" id="KKU93679.1"/>
    </source>
</evidence>
<dbReference type="InterPro" id="IPR029063">
    <property type="entry name" value="SAM-dependent_MTases_sf"/>
</dbReference>
<proteinExistence type="predicted"/>
<dbReference type="GO" id="GO:0008168">
    <property type="term" value="F:methyltransferase activity"/>
    <property type="evidence" value="ECO:0007669"/>
    <property type="project" value="UniProtKB-KW"/>
</dbReference>
<gene>
    <name evidence="1" type="ORF">UY25_C0001G0172</name>
</gene>
<dbReference type="GO" id="GO:0032259">
    <property type="term" value="P:methylation"/>
    <property type="evidence" value="ECO:0007669"/>
    <property type="project" value="UniProtKB-KW"/>
</dbReference>
<name>A0A837IPN8_9BACT</name>
<dbReference type="PANTHER" id="PTHR43591">
    <property type="entry name" value="METHYLTRANSFERASE"/>
    <property type="match status" value="1"/>
</dbReference>
<dbReference type="SUPFAM" id="SSF53335">
    <property type="entry name" value="S-adenosyl-L-methionine-dependent methyltransferases"/>
    <property type="match status" value="1"/>
</dbReference>
<sequence length="209" mass="24255">MEIRAIAYNSKYAHSTLLSTRFERYLFRILQRYLRAREGERVLEVGCNRGSVVKRLQDLGVDAYGADINKDAIAEGLTRNLSCMDATNLTFPDNSFDKVYSLHTIEHIPDLKKALAEMERVLKPGGRLVLTYPIEPSFMRGFWCLYHAIVVYKNPLAAREIHVHSIHPRKLRKLVREFRLNLRHIASPFLVSLYPQYLTVFEKVKHPSL</sequence>
<reference evidence="1 2" key="1">
    <citation type="journal article" date="2015" name="Nature">
        <title>rRNA introns, odd ribosomes, and small enigmatic genomes across a large radiation of phyla.</title>
        <authorList>
            <person name="Brown C.T."/>
            <person name="Hug L.A."/>
            <person name="Thomas B.C."/>
            <person name="Sharon I."/>
            <person name="Castelle C.J."/>
            <person name="Singh A."/>
            <person name="Wilkins M.J."/>
            <person name="Williams K.H."/>
            <person name="Banfield J.F."/>
        </authorList>
    </citation>
    <scope>NUCLEOTIDE SEQUENCE [LARGE SCALE GENOMIC DNA]</scope>
</reference>
<comment type="caution">
    <text evidence="1">The sequence shown here is derived from an EMBL/GenBank/DDBJ whole genome shotgun (WGS) entry which is preliminary data.</text>
</comment>
<dbReference type="AlphaFoldDB" id="A0A837IPN8"/>
<keyword evidence="1" id="KW-0489">Methyltransferase</keyword>
<dbReference type="Proteomes" id="UP000034462">
    <property type="component" value="Unassembled WGS sequence"/>
</dbReference>
<protein>
    <submittedName>
        <fullName evidence="1">Methyltransferase</fullName>
    </submittedName>
</protein>
<dbReference type="Pfam" id="PF13489">
    <property type="entry name" value="Methyltransf_23"/>
    <property type="match status" value="1"/>
</dbReference>
<keyword evidence="1" id="KW-0808">Transferase</keyword>
<organism evidence="1 2">
    <name type="scientific">Candidatus Yanofskybacteria bacterium GW2011_GWC1_48_11</name>
    <dbReference type="NCBI Taxonomy" id="1619027"/>
    <lineage>
        <taxon>Bacteria</taxon>
        <taxon>Candidatus Yanofskyibacteriota</taxon>
    </lineage>
</organism>
<dbReference type="CDD" id="cd02440">
    <property type="entry name" value="AdoMet_MTases"/>
    <property type="match status" value="1"/>
</dbReference>
<evidence type="ECO:0000313" key="2">
    <source>
        <dbReference type="Proteomes" id="UP000034462"/>
    </source>
</evidence>
<accession>A0A837IPN8</accession>
<dbReference type="EMBL" id="LCPH01000001">
    <property type="protein sequence ID" value="KKU93679.1"/>
    <property type="molecule type" value="Genomic_DNA"/>
</dbReference>
<dbReference type="Gene3D" id="3.40.50.150">
    <property type="entry name" value="Vaccinia Virus protein VP39"/>
    <property type="match status" value="1"/>
</dbReference>